<protein>
    <recommendedName>
        <fullName evidence="1">H repeat-associated protein N-terminal domain-containing protein</fullName>
    </recommendedName>
</protein>
<evidence type="ECO:0000259" key="1">
    <source>
        <dbReference type="Pfam" id="PF13808"/>
    </source>
</evidence>
<proteinExistence type="predicted"/>
<reference evidence="2" key="1">
    <citation type="journal article" date="2015" name="Nature">
        <title>Complex archaea that bridge the gap between prokaryotes and eukaryotes.</title>
        <authorList>
            <person name="Spang A."/>
            <person name="Saw J.H."/>
            <person name="Jorgensen S.L."/>
            <person name="Zaremba-Niedzwiedzka K."/>
            <person name="Martijn J."/>
            <person name="Lind A.E."/>
            <person name="van Eijk R."/>
            <person name="Schleper C."/>
            <person name="Guy L."/>
            <person name="Ettema T.J."/>
        </authorList>
    </citation>
    <scope>NUCLEOTIDE SEQUENCE</scope>
</reference>
<dbReference type="Pfam" id="PF13808">
    <property type="entry name" value="DDE_Tnp_1_assoc"/>
    <property type="match status" value="1"/>
</dbReference>
<sequence>MHLKKHLSFSALRKTLSDRFNQIDDFRQNGKIDYPLHDCLMSGFAMMFFQDPSLLAFQQRMQDSIEQSNLTTVFSVSDIPKDSQMRDVLDLVPPQAIEPVFSDFLNKLQRGRHLAHYQFIDDMYLIPMDGSEYFSSEKIHCPSCLLTQSKKGKLRYHHQILQPAIVHPDKRQVLPLAPEQISNRDGTTKQDCEINAGKRCIKKIRKAHPKLKIIITGDSLYSKQPFIDELKKAKMSFILAAKPKDHKVLFQWVNELFQLGEGGDLKFTDSKGRHHCYQWINTVPLNGTKDVDDVNFFQYQIVSKDNKVTYRNSWVTDFIIDQNNVVMLVKGGRARWKIENETFNTLKNQGYHIEHNFGHGDQNLSYVFLLLNLVAFYVHQILDLTDGLYQTVRYKKFTSRKEYFNQLRCTFRIILFNGFEHMLNYILDPPMVRAP</sequence>
<gene>
    <name evidence="2" type="ORF">LCGC14_2210600</name>
</gene>
<dbReference type="SUPFAM" id="SSF53098">
    <property type="entry name" value="Ribonuclease H-like"/>
    <property type="match status" value="1"/>
</dbReference>
<name>A0A0F9FRD7_9ZZZZ</name>
<evidence type="ECO:0000313" key="2">
    <source>
        <dbReference type="EMBL" id="KKL59910.1"/>
    </source>
</evidence>
<comment type="caution">
    <text evidence="2">The sequence shown here is derived from an EMBL/GenBank/DDBJ whole genome shotgun (WGS) entry which is preliminary data.</text>
</comment>
<dbReference type="EMBL" id="LAZR01029326">
    <property type="protein sequence ID" value="KKL59910.1"/>
    <property type="molecule type" value="Genomic_DNA"/>
</dbReference>
<feature type="domain" description="H repeat-associated protein N-terminal" evidence="1">
    <location>
        <begin position="18"/>
        <end position="104"/>
    </location>
</feature>
<dbReference type="InterPro" id="IPR032806">
    <property type="entry name" value="YbfD_N"/>
</dbReference>
<dbReference type="AlphaFoldDB" id="A0A0F9FRD7"/>
<dbReference type="InterPro" id="IPR012337">
    <property type="entry name" value="RNaseH-like_sf"/>
</dbReference>
<accession>A0A0F9FRD7</accession>
<organism evidence="2">
    <name type="scientific">marine sediment metagenome</name>
    <dbReference type="NCBI Taxonomy" id="412755"/>
    <lineage>
        <taxon>unclassified sequences</taxon>
        <taxon>metagenomes</taxon>
        <taxon>ecological metagenomes</taxon>
    </lineage>
</organism>